<feature type="coiled-coil region" evidence="1">
    <location>
        <begin position="98"/>
        <end position="176"/>
    </location>
</feature>
<dbReference type="VEuPathDB" id="TrichDB:TRFO_30650"/>
<reference evidence="2" key="1">
    <citation type="submission" date="2016-10" db="EMBL/GenBank/DDBJ databases">
        <authorList>
            <person name="Benchimol M."/>
            <person name="Almeida L.G."/>
            <person name="Vasconcelos A.T."/>
            <person name="Perreira-Neves A."/>
            <person name="Rosa I.A."/>
            <person name="Tasca T."/>
            <person name="Bogo M.R."/>
            <person name="de Souza W."/>
        </authorList>
    </citation>
    <scope>NUCLEOTIDE SEQUENCE [LARGE SCALE GENOMIC DNA]</scope>
    <source>
        <strain evidence="2">K</strain>
    </source>
</reference>
<feature type="coiled-coil region" evidence="1">
    <location>
        <begin position="18"/>
        <end position="45"/>
    </location>
</feature>
<sequence>MDIENNTQTVAPTNAKNINSLSAQIKELEEYNQKKKNEINNLLDSDNASKVTEMQEEIVILYEELQRMGEMKKQIDLMVKEATTNLEQTIKTFSPETVAKNKKTIQSLEQEIANQEERNKIARENLLKKESQTNDEEIEHAKFVMQSSIQILKKSIEEEEREIAQINAEIARQQNSD</sequence>
<proteinExistence type="predicted"/>
<dbReference type="AlphaFoldDB" id="A0A1J4JT06"/>
<name>A0A1J4JT06_9EUKA</name>
<keyword evidence="1" id="KW-0175">Coiled coil</keyword>
<comment type="caution">
    <text evidence="2">The sequence shown here is derived from an EMBL/GenBank/DDBJ whole genome shotgun (WGS) entry which is preliminary data.</text>
</comment>
<evidence type="ECO:0000313" key="2">
    <source>
        <dbReference type="EMBL" id="OHT02247.1"/>
    </source>
</evidence>
<evidence type="ECO:0000313" key="3">
    <source>
        <dbReference type="Proteomes" id="UP000179807"/>
    </source>
</evidence>
<dbReference type="EMBL" id="MLAK01000874">
    <property type="protein sequence ID" value="OHT02247.1"/>
    <property type="molecule type" value="Genomic_DNA"/>
</dbReference>
<accession>A0A1J4JT06</accession>
<dbReference type="Proteomes" id="UP000179807">
    <property type="component" value="Unassembled WGS sequence"/>
</dbReference>
<dbReference type="GeneID" id="94842187"/>
<gene>
    <name evidence="2" type="ORF">TRFO_30650</name>
</gene>
<organism evidence="2 3">
    <name type="scientific">Tritrichomonas foetus</name>
    <dbReference type="NCBI Taxonomy" id="1144522"/>
    <lineage>
        <taxon>Eukaryota</taxon>
        <taxon>Metamonada</taxon>
        <taxon>Parabasalia</taxon>
        <taxon>Tritrichomonadida</taxon>
        <taxon>Tritrichomonadidae</taxon>
        <taxon>Tritrichomonas</taxon>
    </lineage>
</organism>
<keyword evidence="3" id="KW-1185">Reference proteome</keyword>
<dbReference type="RefSeq" id="XP_068355383.1">
    <property type="nucleotide sequence ID" value="XM_068507483.1"/>
</dbReference>
<protein>
    <submittedName>
        <fullName evidence="2">Uncharacterized protein</fullName>
    </submittedName>
</protein>
<evidence type="ECO:0000256" key="1">
    <source>
        <dbReference type="SAM" id="Coils"/>
    </source>
</evidence>